<gene>
    <name evidence="2" type="ORF">ACET3X_006848</name>
</gene>
<evidence type="ECO:0000256" key="1">
    <source>
        <dbReference type="SAM" id="Coils"/>
    </source>
</evidence>
<sequence>MTPGNGQQRCLEYVERIANVAESTLETRTRDITPLIDFVKKWGPVPVCQKGKLVTGEKQYCLSSMASEFTACEECHLKHIEPLYSSTTQPTILLQLKAEEPHPNGFMCDLYSPRLQSYFTDACRTNDLLTFRQKIQARNNKLQELEMQLGRMKQEFQQLKMQENMHMNQMRIAQSQARMASTQWSVSGWIGPPIDWTMTNAQMAKASEKAMQAAIIQDKMTAMEKEWIDHWK</sequence>
<keyword evidence="1" id="KW-0175">Coiled coil</keyword>
<organism evidence="2 3">
    <name type="scientific">Alternaria dauci</name>
    <dbReference type="NCBI Taxonomy" id="48095"/>
    <lineage>
        <taxon>Eukaryota</taxon>
        <taxon>Fungi</taxon>
        <taxon>Dikarya</taxon>
        <taxon>Ascomycota</taxon>
        <taxon>Pezizomycotina</taxon>
        <taxon>Dothideomycetes</taxon>
        <taxon>Pleosporomycetidae</taxon>
        <taxon>Pleosporales</taxon>
        <taxon>Pleosporineae</taxon>
        <taxon>Pleosporaceae</taxon>
        <taxon>Alternaria</taxon>
        <taxon>Alternaria sect. Porri</taxon>
    </lineage>
</organism>
<reference evidence="2 3" key="1">
    <citation type="submission" date="2024-09" db="EMBL/GenBank/DDBJ databases">
        <title>T2T genomes of carrot and Alternaria dauci and their utility for understanding host-pathogen interaction during carrot leaf blight disease.</title>
        <authorList>
            <person name="Liu W."/>
            <person name="Xu S."/>
            <person name="Ou C."/>
            <person name="Liu X."/>
            <person name="Zhuang F."/>
            <person name="Deng X.W."/>
        </authorList>
    </citation>
    <scope>NUCLEOTIDE SEQUENCE [LARGE SCALE GENOMIC DNA]</scope>
    <source>
        <strain evidence="2 3">A2016</strain>
    </source>
</reference>
<feature type="coiled-coil region" evidence="1">
    <location>
        <begin position="128"/>
        <end position="162"/>
    </location>
</feature>
<accession>A0ABR3UFP8</accession>
<keyword evidence="3" id="KW-1185">Reference proteome</keyword>
<dbReference type="GeneID" id="96087170"/>
<proteinExistence type="predicted"/>
<dbReference type="EMBL" id="JBHGVX010000006">
    <property type="protein sequence ID" value="KAL1795032.1"/>
    <property type="molecule type" value="Genomic_DNA"/>
</dbReference>
<protein>
    <submittedName>
        <fullName evidence="2">Uncharacterized protein</fullName>
    </submittedName>
</protein>
<name>A0ABR3UFP8_9PLEO</name>
<dbReference type="Proteomes" id="UP001578633">
    <property type="component" value="Chromosome 6"/>
</dbReference>
<evidence type="ECO:0000313" key="3">
    <source>
        <dbReference type="Proteomes" id="UP001578633"/>
    </source>
</evidence>
<dbReference type="RefSeq" id="XP_069305616.1">
    <property type="nucleotide sequence ID" value="XM_069453023.1"/>
</dbReference>
<comment type="caution">
    <text evidence="2">The sequence shown here is derived from an EMBL/GenBank/DDBJ whole genome shotgun (WGS) entry which is preliminary data.</text>
</comment>
<evidence type="ECO:0000313" key="2">
    <source>
        <dbReference type="EMBL" id="KAL1795032.1"/>
    </source>
</evidence>